<keyword evidence="3 7" id="KW-0812">Transmembrane</keyword>
<gene>
    <name evidence="8" type="ORF">Pan44_54900</name>
</gene>
<feature type="region of interest" description="Disordered" evidence="6">
    <location>
        <begin position="143"/>
        <end position="169"/>
    </location>
</feature>
<evidence type="ECO:0000313" key="9">
    <source>
        <dbReference type="Proteomes" id="UP000315700"/>
    </source>
</evidence>
<dbReference type="PANTHER" id="PTHR21716:SF4">
    <property type="entry name" value="TRANSMEMBRANE PROTEIN 245"/>
    <property type="match status" value="1"/>
</dbReference>
<evidence type="ECO:0000256" key="4">
    <source>
        <dbReference type="ARBA" id="ARBA00022989"/>
    </source>
</evidence>
<dbReference type="GO" id="GO:0016020">
    <property type="term" value="C:membrane"/>
    <property type="evidence" value="ECO:0007669"/>
    <property type="project" value="UniProtKB-SubCell"/>
</dbReference>
<dbReference type="Proteomes" id="UP000315700">
    <property type="component" value="Chromosome"/>
</dbReference>
<feature type="transmembrane region" description="Helical" evidence="7">
    <location>
        <begin position="298"/>
        <end position="326"/>
    </location>
</feature>
<sequence>MSTGPEPIPTPAPEQPIPAETITTGVLVLATGLVVYLCYLVVEPFLTALAWALALAVIAHPVHRWLDRQTTYRSLCAGLTVVAIMLLLMIPAAFVTTSLVQQATQYAGVVQDGITSGRWEEALKANRYLGPLLKRLPEFSSLDRDKSEGAGQHDAVESADQQRALEEDASTAAEQVQVPAFRNQEEETSHFRMPSSGSLASAAGMVTSRLRGFLSGAGWIGMQVLITMMCLFFFLRDRHSVLDGVRGLMPLSESEADRIIRRINDTIHATVFGSLTVAFVQGCMGGLMFWMLGLPSPLFWGAVMGLLAVVPILGTFVIWAPTAAWLAMQGDWTRAGILVAWGALAIGLIDNLLYPFLVGNRMRFHTLLVFFSIVGGLAVFGAAGVILGPVLLAVADGLLQVWRHRIDRARRATT</sequence>
<keyword evidence="9" id="KW-1185">Reference proteome</keyword>
<comment type="similarity">
    <text evidence="2">Belongs to the autoinducer-2 exporter (AI-2E) (TC 2.A.86) family.</text>
</comment>
<dbReference type="PANTHER" id="PTHR21716">
    <property type="entry name" value="TRANSMEMBRANE PROTEIN"/>
    <property type="match status" value="1"/>
</dbReference>
<evidence type="ECO:0000256" key="1">
    <source>
        <dbReference type="ARBA" id="ARBA00004141"/>
    </source>
</evidence>
<evidence type="ECO:0000256" key="6">
    <source>
        <dbReference type="SAM" id="MobiDB-lite"/>
    </source>
</evidence>
<dbReference type="EMBL" id="CP036271">
    <property type="protein sequence ID" value="QDT57421.1"/>
    <property type="molecule type" value="Genomic_DNA"/>
</dbReference>
<protein>
    <submittedName>
        <fullName evidence="8">Putative inner membrane protein</fullName>
    </submittedName>
</protein>
<feature type="transmembrane region" description="Helical" evidence="7">
    <location>
        <begin position="338"/>
        <end position="357"/>
    </location>
</feature>
<accession>A0A517SMS1</accession>
<dbReference type="FunCoup" id="A0A517SMS1">
    <property type="interactions" value="66"/>
</dbReference>
<dbReference type="InterPro" id="IPR002549">
    <property type="entry name" value="AI-2E-like"/>
</dbReference>
<dbReference type="InParanoid" id="A0A517SMS1"/>
<evidence type="ECO:0000256" key="5">
    <source>
        <dbReference type="ARBA" id="ARBA00023136"/>
    </source>
</evidence>
<feature type="transmembrane region" description="Helical" evidence="7">
    <location>
        <begin position="267"/>
        <end position="292"/>
    </location>
</feature>
<organism evidence="8 9">
    <name type="scientific">Caulifigura coniformis</name>
    <dbReference type="NCBI Taxonomy" id="2527983"/>
    <lineage>
        <taxon>Bacteria</taxon>
        <taxon>Pseudomonadati</taxon>
        <taxon>Planctomycetota</taxon>
        <taxon>Planctomycetia</taxon>
        <taxon>Planctomycetales</taxon>
        <taxon>Planctomycetaceae</taxon>
        <taxon>Caulifigura</taxon>
    </lineage>
</organism>
<evidence type="ECO:0000256" key="2">
    <source>
        <dbReference type="ARBA" id="ARBA00009773"/>
    </source>
</evidence>
<keyword evidence="5 7" id="KW-0472">Membrane</keyword>
<reference evidence="8 9" key="1">
    <citation type="submission" date="2019-02" db="EMBL/GenBank/DDBJ databases">
        <title>Deep-cultivation of Planctomycetes and their phenomic and genomic characterization uncovers novel biology.</title>
        <authorList>
            <person name="Wiegand S."/>
            <person name="Jogler M."/>
            <person name="Boedeker C."/>
            <person name="Pinto D."/>
            <person name="Vollmers J."/>
            <person name="Rivas-Marin E."/>
            <person name="Kohn T."/>
            <person name="Peeters S.H."/>
            <person name="Heuer A."/>
            <person name="Rast P."/>
            <person name="Oberbeckmann S."/>
            <person name="Bunk B."/>
            <person name="Jeske O."/>
            <person name="Meyerdierks A."/>
            <person name="Storesund J.E."/>
            <person name="Kallscheuer N."/>
            <person name="Luecker S."/>
            <person name="Lage O.M."/>
            <person name="Pohl T."/>
            <person name="Merkel B.J."/>
            <person name="Hornburger P."/>
            <person name="Mueller R.-W."/>
            <person name="Bruemmer F."/>
            <person name="Labrenz M."/>
            <person name="Spormann A.M."/>
            <person name="Op den Camp H."/>
            <person name="Overmann J."/>
            <person name="Amann R."/>
            <person name="Jetten M.S.M."/>
            <person name="Mascher T."/>
            <person name="Medema M.H."/>
            <person name="Devos D.P."/>
            <person name="Kaster A.-K."/>
            <person name="Ovreas L."/>
            <person name="Rohde M."/>
            <person name="Galperin M.Y."/>
            <person name="Jogler C."/>
        </authorList>
    </citation>
    <scope>NUCLEOTIDE SEQUENCE [LARGE SCALE GENOMIC DNA]</scope>
    <source>
        <strain evidence="8 9">Pan44</strain>
    </source>
</reference>
<evidence type="ECO:0000313" key="8">
    <source>
        <dbReference type="EMBL" id="QDT57421.1"/>
    </source>
</evidence>
<dbReference type="RefSeq" id="WP_145034771.1">
    <property type="nucleotide sequence ID" value="NZ_CP036271.1"/>
</dbReference>
<proteinExistence type="inferred from homology"/>
<comment type="subcellular location">
    <subcellularLocation>
        <location evidence="1">Membrane</location>
        <topology evidence="1">Multi-pass membrane protein</topology>
    </subcellularLocation>
</comment>
<dbReference type="AlphaFoldDB" id="A0A517SMS1"/>
<feature type="transmembrane region" description="Helical" evidence="7">
    <location>
        <begin position="75"/>
        <end position="94"/>
    </location>
</feature>
<feature type="transmembrane region" description="Helical" evidence="7">
    <location>
        <begin position="369"/>
        <end position="395"/>
    </location>
</feature>
<evidence type="ECO:0000256" key="3">
    <source>
        <dbReference type="ARBA" id="ARBA00022692"/>
    </source>
</evidence>
<dbReference type="OrthoDB" id="106838at2"/>
<dbReference type="KEGG" id="ccos:Pan44_54900"/>
<keyword evidence="4 7" id="KW-1133">Transmembrane helix</keyword>
<name>A0A517SMS1_9PLAN</name>
<dbReference type="Pfam" id="PF01594">
    <property type="entry name" value="AI-2E_transport"/>
    <property type="match status" value="1"/>
</dbReference>
<evidence type="ECO:0000256" key="7">
    <source>
        <dbReference type="SAM" id="Phobius"/>
    </source>
</evidence>
<feature type="transmembrane region" description="Helical" evidence="7">
    <location>
        <begin position="213"/>
        <end position="235"/>
    </location>
</feature>